<gene>
    <name evidence="1" type="ORF">AMECASPLE_032549</name>
</gene>
<accession>A0ABV0XW22</accession>
<proteinExistence type="predicted"/>
<organism evidence="1 2">
    <name type="scientific">Ameca splendens</name>
    <dbReference type="NCBI Taxonomy" id="208324"/>
    <lineage>
        <taxon>Eukaryota</taxon>
        <taxon>Metazoa</taxon>
        <taxon>Chordata</taxon>
        <taxon>Craniata</taxon>
        <taxon>Vertebrata</taxon>
        <taxon>Euteleostomi</taxon>
        <taxon>Actinopterygii</taxon>
        <taxon>Neopterygii</taxon>
        <taxon>Teleostei</taxon>
        <taxon>Neoteleostei</taxon>
        <taxon>Acanthomorphata</taxon>
        <taxon>Ovalentaria</taxon>
        <taxon>Atherinomorphae</taxon>
        <taxon>Cyprinodontiformes</taxon>
        <taxon>Goodeidae</taxon>
        <taxon>Ameca</taxon>
    </lineage>
</organism>
<dbReference type="EMBL" id="JAHRIP010013648">
    <property type="protein sequence ID" value="MEQ2285500.1"/>
    <property type="molecule type" value="Genomic_DNA"/>
</dbReference>
<evidence type="ECO:0000313" key="1">
    <source>
        <dbReference type="EMBL" id="MEQ2285500.1"/>
    </source>
</evidence>
<comment type="caution">
    <text evidence="1">The sequence shown here is derived from an EMBL/GenBank/DDBJ whole genome shotgun (WGS) entry which is preliminary data.</text>
</comment>
<sequence>MWSLFWRNPSTIGVRFLQIGAKRRQGDKTVLDHEISNPGENRSIFSWVSKPPHQEGLAFQNPGTTSSSVIHDNHDVTNSKISLRLGPLLSLLQQRMV</sequence>
<reference evidence="1 2" key="1">
    <citation type="submission" date="2021-06" db="EMBL/GenBank/DDBJ databases">
        <authorList>
            <person name="Palmer J.M."/>
        </authorList>
    </citation>
    <scope>NUCLEOTIDE SEQUENCE [LARGE SCALE GENOMIC DNA]</scope>
    <source>
        <strain evidence="1 2">AS_MEX2019</strain>
        <tissue evidence="1">Muscle</tissue>
    </source>
</reference>
<keyword evidence="2" id="KW-1185">Reference proteome</keyword>
<dbReference type="Proteomes" id="UP001469553">
    <property type="component" value="Unassembled WGS sequence"/>
</dbReference>
<name>A0ABV0XW22_9TELE</name>
<evidence type="ECO:0000313" key="2">
    <source>
        <dbReference type="Proteomes" id="UP001469553"/>
    </source>
</evidence>
<protein>
    <submittedName>
        <fullName evidence="1">Uncharacterized protein</fullName>
    </submittedName>
</protein>